<gene>
    <name evidence="2" type="primary">LOC114339197</name>
</gene>
<sequence length="487" mass="54274">MADFCWRQRSAQRDFSSKCDECFHHRDKLMSIVFQQYGLFYQYLSNISYYKLYKAEHQLQQKKKRIAADSEVITAGPSKGTLQELSNEDQDDQISLYDESEDSDFVGEISSEEEEDDDTKLFLGPPPEFSEGDWVLVAFKSQNSDDTDDSSNNSVIVFSPLVNDKIGCNDFIQHNDSLNSESDSSSLKVFLKHETEIDSISSSSSTGSISSKTSGSSSQSTQLEGGGQKRKKRKITSIFRTSPTTNCTKRNINFSKKKKRIAADSEVITAGPSKGTLQDLSDEDQDDQISLYDESEDSDFVGEISSEEEEDDDTKLFIGPPPEFSVGDWVLVAFKSQSRDRNDILYIGHVISLNGNDTQVKFLRKKTNRLFSNIDETVEEESDLLTCDKKLVPYSDSDDTDDSSNNSVIVFSPLVNDKIGCNDFIQHNDSLNSESDSSSLKVFLKHETEIDSISSSSSTGSISSKTSGSSSQSTQLEGGGQKRKKRK</sequence>
<feature type="non-terminal residue" evidence="2">
    <location>
        <position position="487"/>
    </location>
</feature>
<feature type="compositionally biased region" description="Acidic residues" evidence="1">
    <location>
        <begin position="105"/>
        <end position="118"/>
    </location>
</feature>
<reference evidence="2" key="1">
    <citation type="submission" date="2025-08" db="UniProtKB">
        <authorList>
            <consortium name="RefSeq"/>
        </authorList>
    </citation>
    <scope>IDENTIFICATION</scope>
    <source>
        <tissue evidence="2">Whole insect</tissue>
    </source>
</reference>
<name>A0A6P7GI86_DIAVI</name>
<feature type="compositionally biased region" description="Low complexity" evidence="1">
    <location>
        <begin position="200"/>
        <end position="222"/>
    </location>
</feature>
<dbReference type="RefSeq" id="XP_028145622.1">
    <property type="nucleotide sequence ID" value="XM_028289821.1"/>
</dbReference>
<feature type="compositionally biased region" description="Low complexity" evidence="1">
    <location>
        <begin position="452"/>
        <end position="475"/>
    </location>
</feature>
<feature type="region of interest" description="Disordered" evidence="1">
    <location>
        <begin position="200"/>
        <end position="237"/>
    </location>
</feature>
<accession>A0A6P7GI86</accession>
<evidence type="ECO:0000256" key="1">
    <source>
        <dbReference type="SAM" id="MobiDB-lite"/>
    </source>
</evidence>
<proteinExistence type="predicted"/>
<feature type="region of interest" description="Disordered" evidence="1">
    <location>
        <begin position="265"/>
        <end position="284"/>
    </location>
</feature>
<feature type="region of interest" description="Disordered" evidence="1">
    <location>
        <begin position="105"/>
        <end position="124"/>
    </location>
</feature>
<evidence type="ECO:0000313" key="2">
    <source>
        <dbReference type="RefSeq" id="XP_028145622.1"/>
    </source>
</evidence>
<organism evidence="2">
    <name type="scientific">Diabrotica virgifera virgifera</name>
    <name type="common">western corn rootworm</name>
    <dbReference type="NCBI Taxonomy" id="50390"/>
    <lineage>
        <taxon>Eukaryota</taxon>
        <taxon>Metazoa</taxon>
        <taxon>Ecdysozoa</taxon>
        <taxon>Arthropoda</taxon>
        <taxon>Hexapoda</taxon>
        <taxon>Insecta</taxon>
        <taxon>Pterygota</taxon>
        <taxon>Neoptera</taxon>
        <taxon>Endopterygota</taxon>
        <taxon>Coleoptera</taxon>
        <taxon>Polyphaga</taxon>
        <taxon>Cucujiformia</taxon>
        <taxon>Chrysomeloidea</taxon>
        <taxon>Chrysomelidae</taxon>
        <taxon>Galerucinae</taxon>
        <taxon>Diabroticina</taxon>
        <taxon>Diabroticites</taxon>
        <taxon>Diabrotica</taxon>
    </lineage>
</organism>
<protein>
    <submittedName>
        <fullName evidence="2">Dentin sialophosphoprotein-like</fullName>
    </submittedName>
</protein>
<feature type="region of interest" description="Disordered" evidence="1">
    <location>
        <begin position="450"/>
        <end position="487"/>
    </location>
</feature>
<dbReference type="AlphaFoldDB" id="A0A6P7GI86"/>
<dbReference type="InParanoid" id="A0A6P7GI86"/>
<feature type="compositionally biased region" description="Acidic residues" evidence="1">
    <location>
        <begin position="294"/>
        <end position="313"/>
    </location>
</feature>
<feature type="region of interest" description="Disordered" evidence="1">
    <location>
        <begin position="294"/>
        <end position="318"/>
    </location>
</feature>